<dbReference type="GO" id="GO:0045259">
    <property type="term" value="C:proton-transporting ATP synthase complex"/>
    <property type="evidence" value="ECO:0007669"/>
    <property type="project" value="UniProtKB-KW"/>
</dbReference>
<evidence type="ECO:0000256" key="5">
    <source>
        <dbReference type="ARBA" id="ARBA00022781"/>
    </source>
</evidence>
<keyword evidence="3 13" id="KW-0138">CF(0)</keyword>
<dbReference type="PANTHER" id="PTHR33445">
    <property type="entry name" value="ATP SYNTHASE SUBUNIT B', CHLOROPLASTIC"/>
    <property type="match status" value="1"/>
</dbReference>
<evidence type="ECO:0000256" key="1">
    <source>
        <dbReference type="ARBA" id="ARBA00005513"/>
    </source>
</evidence>
<comment type="subcellular location">
    <subcellularLocation>
        <location evidence="13">Cell membrane</location>
        <topology evidence="13">Single-pass membrane protein</topology>
    </subcellularLocation>
    <subcellularLocation>
        <location evidence="12">Endomembrane system</location>
        <topology evidence="12">Single-pass membrane protein</topology>
    </subcellularLocation>
</comment>
<dbReference type="GO" id="GO:0012505">
    <property type="term" value="C:endomembrane system"/>
    <property type="evidence" value="ECO:0007669"/>
    <property type="project" value="UniProtKB-SubCell"/>
</dbReference>
<keyword evidence="6 13" id="KW-1133">Transmembrane helix</keyword>
<evidence type="ECO:0000256" key="11">
    <source>
        <dbReference type="ARBA" id="ARBA00025614"/>
    </source>
</evidence>
<comment type="caution">
    <text evidence="16">The sequence shown here is derived from an EMBL/GenBank/DDBJ whole genome shotgun (WGS) entry which is preliminary data.</text>
</comment>
<name>A0A062XZV2_9BACT</name>
<comment type="similarity">
    <text evidence="1 13 14">Belongs to the ATPase B chain family.</text>
</comment>
<accession>A0A062XZV2</accession>
<dbReference type="CDD" id="cd06503">
    <property type="entry name" value="ATP-synt_Fo_b"/>
    <property type="match status" value="1"/>
</dbReference>
<keyword evidence="15" id="KW-0175">Coiled coil</keyword>
<evidence type="ECO:0000256" key="4">
    <source>
        <dbReference type="ARBA" id="ARBA00022692"/>
    </source>
</evidence>
<comment type="function">
    <text evidence="11">Component of the F(0) channel, it forms part of the peripheral stalk, linking F(1) to F(0). The b'-subunit is a diverged and duplicated form of b found in plants and photosynthetic bacteria.</text>
</comment>
<gene>
    <name evidence="13" type="primary">atpF</name>
    <name evidence="16" type="ORF">EG19_03865</name>
</gene>
<dbReference type="EMBL" id="JMFG01000002">
    <property type="protein sequence ID" value="KDA54949.1"/>
    <property type="molecule type" value="Genomic_DNA"/>
</dbReference>
<dbReference type="InterPro" id="IPR002146">
    <property type="entry name" value="ATP_synth_b/b'su_bac/chlpt"/>
</dbReference>
<reference evidence="16 17" key="1">
    <citation type="submission" date="2014-04" db="EMBL/GenBank/DDBJ databases">
        <title>The Genome Sequence of Thermoanaerobaculum aquaticum MP-01, The First Cultivated Group 23 Acidobacterium.</title>
        <authorList>
            <person name="Stamps B.W."/>
            <person name="Losey N.A."/>
            <person name="Lawson P.A."/>
            <person name="Stevenson B.S."/>
        </authorList>
    </citation>
    <scope>NUCLEOTIDE SEQUENCE [LARGE SCALE GENOMIC DNA]</scope>
    <source>
        <strain evidence="16 17">MP-01</strain>
    </source>
</reference>
<evidence type="ECO:0000256" key="13">
    <source>
        <dbReference type="HAMAP-Rule" id="MF_01398"/>
    </source>
</evidence>
<keyword evidence="5 13" id="KW-0375">Hydrogen ion transport</keyword>
<evidence type="ECO:0000256" key="15">
    <source>
        <dbReference type="SAM" id="Coils"/>
    </source>
</evidence>
<dbReference type="Proteomes" id="UP000027284">
    <property type="component" value="Unassembled WGS sequence"/>
</dbReference>
<keyword evidence="17" id="KW-1185">Reference proteome</keyword>
<keyword evidence="7 13" id="KW-0406">Ion transport</keyword>
<dbReference type="RefSeq" id="WP_038046328.1">
    <property type="nucleotide sequence ID" value="NZ_JMFG01000002.1"/>
</dbReference>
<feature type="coiled-coil region" evidence="15">
    <location>
        <begin position="62"/>
        <end position="151"/>
    </location>
</feature>
<dbReference type="GO" id="GO:0046961">
    <property type="term" value="F:proton-transporting ATPase activity, rotational mechanism"/>
    <property type="evidence" value="ECO:0007669"/>
    <property type="project" value="TreeGrafter"/>
</dbReference>
<evidence type="ECO:0000256" key="3">
    <source>
        <dbReference type="ARBA" id="ARBA00022547"/>
    </source>
</evidence>
<dbReference type="Pfam" id="PF00430">
    <property type="entry name" value="ATP-synt_B"/>
    <property type="match status" value="1"/>
</dbReference>
<dbReference type="InterPro" id="IPR050059">
    <property type="entry name" value="ATP_synthase_B_chain"/>
</dbReference>
<protein>
    <recommendedName>
        <fullName evidence="13">ATP synthase subunit b</fullName>
    </recommendedName>
    <alternativeName>
        <fullName evidence="13">ATP synthase F(0) sector subunit b</fullName>
    </alternativeName>
    <alternativeName>
        <fullName evidence="13">ATPase subunit I</fullName>
    </alternativeName>
    <alternativeName>
        <fullName evidence="13">F-type ATPase subunit b</fullName>
        <shortName evidence="13">F-ATPase subunit b</shortName>
    </alternativeName>
</protein>
<evidence type="ECO:0000256" key="10">
    <source>
        <dbReference type="ARBA" id="ARBA00025198"/>
    </source>
</evidence>
<evidence type="ECO:0000313" key="17">
    <source>
        <dbReference type="Proteomes" id="UP000027284"/>
    </source>
</evidence>
<keyword evidence="8 13" id="KW-0472">Membrane</keyword>
<keyword evidence="9 13" id="KW-0066">ATP synthesis</keyword>
<dbReference type="STRING" id="1312852.EG19_03865"/>
<comment type="function">
    <text evidence="10 13">F(1)F(0) ATP synthase produces ATP from ADP in the presence of a proton or sodium gradient. F-type ATPases consist of two structural domains, F(1) containing the extramembraneous catalytic core and F(0) containing the membrane proton channel, linked together by a central stalk and a peripheral stalk. During catalysis, ATP synthesis in the catalytic domain of F(1) is coupled via a rotary mechanism of the central stalk subunits to proton translocation.</text>
</comment>
<evidence type="ECO:0000313" key="16">
    <source>
        <dbReference type="EMBL" id="KDA54949.1"/>
    </source>
</evidence>
<evidence type="ECO:0000256" key="14">
    <source>
        <dbReference type="RuleBase" id="RU003848"/>
    </source>
</evidence>
<dbReference type="GO" id="GO:0046933">
    <property type="term" value="F:proton-transporting ATP synthase activity, rotational mechanism"/>
    <property type="evidence" value="ECO:0007669"/>
    <property type="project" value="UniProtKB-UniRule"/>
</dbReference>
<evidence type="ECO:0000256" key="8">
    <source>
        <dbReference type="ARBA" id="ARBA00023136"/>
    </source>
</evidence>
<sequence length="187" mass="21160">MRVWWVAGVWLTAQAAEAAEGAAETFLGLPTVLWKTANLVVFLGLLAWLLARPLSRFFHTRREEIARDLREAERLRAEAAAMQQQMSAKLAALEGEMVALRDRLRREGEAERDRLIAEGEQEAAKFLRQVEDEATRRLLAARQQLAREAAEAAAAVAWEILGKELTPQDRDRIFETTLARLSREVRA</sequence>
<comment type="subunit">
    <text evidence="13">F-type ATPases have 2 components, F(1) - the catalytic core - and F(0) - the membrane proton channel. F(1) has five subunits: alpha(3), beta(3), gamma(1), delta(1), epsilon(1). F(0) has three main subunits: a(1), b(2) and c(10-14). The alpha and beta chains form an alternating ring which encloses part of the gamma chain. F(1) is attached to F(0) by a central stalk formed by the gamma and epsilon chains, while a peripheral stalk is formed by the delta and b chains.</text>
</comment>
<proteinExistence type="inferred from homology"/>
<organism evidence="16 17">
    <name type="scientific">Thermoanaerobaculum aquaticum</name>
    <dbReference type="NCBI Taxonomy" id="1312852"/>
    <lineage>
        <taxon>Bacteria</taxon>
        <taxon>Pseudomonadati</taxon>
        <taxon>Acidobacteriota</taxon>
        <taxon>Thermoanaerobaculia</taxon>
        <taxon>Thermoanaerobaculales</taxon>
        <taxon>Thermoanaerobaculaceae</taxon>
        <taxon>Thermoanaerobaculum</taxon>
    </lineage>
</organism>
<keyword evidence="2 13" id="KW-0813">Transport</keyword>
<evidence type="ECO:0000256" key="12">
    <source>
        <dbReference type="ARBA" id="ARBA00037847"/>
    </source>
</evidence>
<dbReference type="GO" id="GO:0005886">
    <property type="term" value="C:plasma membrane"/>
    <property type="evidence" value="ECO:0007669"/>
    <property type="project" value="UniProtKB-SubCell"/>
</dbReference>
<evidence type="ECO:0000256" key="2">
    <source>
        <dbReference type="ARBA" id="ARBA00022448"/>
    </source>
</evidence>
<evidence type="ECO:0000256" key="9">
    <source>
        <dbReference type="ARBA" id="ARBA00023310"/>
    </source>
</evidence>
<evidence type="ECO:0000256" key="6">
    <source>
        <dbReference type="ARBA" id="ARBA00022989"/>
    </source>
</evidence>
<dbReference type="PANTHER" id="PTHR33445:SF1">
    <property type="entry name" value="ATP SYNTHASE SUBUNIT B"/>
    <property type="match status" value="1"/>
</dbReference>
<dbReference type="HAMAP" id="MF_01398">
    <property type="entry name" value="ATP_synth_b_bprime"/>
    <property type="match status" value="1"/>
</dbReference>
<dbReference type="AlphaFoldDB" id="A0A062XZV2"/>
<keyword evidence="13" id="KW-1003">Cell membrane</keyword>
<feature type="transmembrane region" description="Helical" evidence="13">
    <location>
        <begin position="34"/>
        <end position="51"/>
    </location>
</feature>
<evidence type="ECO:0000256" key="7">
    <source>
        <dbReference type="ARBA" id="ARBA00023065"/>
    </source>
</evidence>
<keyword evidence="4 13" id="KW-0812">Transmembrane</keyword>